<accession>A0A8J8N8Y1</accession>
<keyword evidence="2" id="KW-1185">Reference proteome</keyword>
<dbReference type="EMBL" id="RRYP01036573">
    <property type="protein sequence ID" value="TNV67756.1"/>
    <property type="molecule type" value="Genomic_DNA"/>
</dbReference>
<proteinExistence type="predicted"/>
<name>A0A8J8N8Y1_HALGN</name>
<evidence type="ECO:0000313" key="1">
    <source>
        <dbReference type="EMBL" id="TNV67756.1"/>
    </source>
</evidence>
<protein>
    <submittedName>
        <fullName evidence="1">Uncharacterized protein</fullName>
    </submittedName>
</protein>
<dbReference type="AlphaFoldDB" id="A0A8J8N8Y1"/>
<reference evidence="1" key="1">
    <citation type="submission" date="2019-06" db="EMBL/GenBank/DDBJ databases">
        <authorList>
            <person name="Zheng W."/>
        </authorList>
    </citation>
    <scope>NUCLEOTIDE SEQUENCE</scope>
    <source>
        <strain evidence="1">QDHG01</strain>
    </source>
</reference>
<comment type="caution">
    <text evidence="1">The sequence shown here is derived from an EMBL/GenBank/DDBJ whole genome shotgun (WGS) entry which is preliminary data.</text>
</comment>
<organism evidence="1 2">
    <name type="scientific">Halteria grandinella</name>
    <dbReference type="NCBI Taxonomy" id="5974"/>
    <lineage>
        <taxon>Eukaryota</taxon>
        <taxon>Sar</taxon>
        <taxon>Alveolata</taxon>
        <taxon>Ciliophora</taxon>
        <taxon>Intramacronucleata</taxon>
        <taxon>Spirotrichea</taxon>
        <taxon>Stichotrichia</taxon>
        <taxon>Sporadotrichida</taxon>
        <taxon>Halteriidae</taxon>
        <taxon>Halteria</taxon>
    </lineage>
</organism>
<gene>
    <name evidence="1" type="ORF">FGO68_gene6811</name>
</gene>
<dbReference type="Proteomes" id="UP000785679">
    <property type="component" value="Unassembled WGS sequence"/>
</dbReference>
<sequence>MRVRSPVVNSVIELLFQYVYPNFSKIYKLSHKRCPMNITKYQSEQSGKENQSKCVHWPSKSSHILIRRSSSAQFPSSDHQSKEKLKALKARLRGNVTTDIVSREDVLEFPYFKLISSYADRF</sequence>
<evidence type="ECO:0000313" key="2">
    <source>
        <dbReference type="Proteomes" id="UP000785679"/>
    </source>
</evidence>